<protein>
    <submittedName>
        <fullName evidence="2">Uncharacterized protein</fullName>
    </submittedName>
</protein>
<evidence type="ECO:0000256" key="1">
    <source>
        <dbReference type="SAM" id="MobiDB-lite"/>
    </source>
</evidence>
<dbReference type="Proteomes" id="UP001381693">
    <property type="component" value="Unassembled WGS sequence"/>
</dbReference>
<accession>A0AAN8ZXF8</accession>
<proteinExistence type="predicted"/>
<reference evidence="2 3" key="1">
    <citation type="submission" date="2023-11" db="EMBL/GenBank/DDBJ databases">
        <title>Halocaridina rubra genome assembly.</title>
        <authorList>
            <person name="Smith C."/>
        </authorList>
    </citation>
    <scope>NUCLEOTIDE SEQUENCE [LARGE SCALE GENOMIC DNA]</scope>
    <source>
        <strain evidence="2">EP-1</strain>
        <tissue evidence="2">Whole</tissue>
    </source>
</reference>
<feature type="region of interest" description="Disordered" evidence="1">
    <location>
        <begin position="18"/>
        <end position="43"/>
    </location>
</feature>
<gene>
    <name evidence="2" type="ORF">SK128_011821</name>
</gene>
<evidence type="ECO:0000313" key="2">
    <source>
        <dbReference type="EMBL" id="KAK7067418.1"/>
    </source>
</evidence>
<comment type="caution">
    <text evidence="2">The sequence shown here is derived from an EMBL/GenBank/DDBJ whole genome shotgun (WGS) entry which is preliminary data.</text>
</comment>
<name>A0AAN8ZXF8_HALRR</name>
<dbReference type="EMBL" id="JAXCGZ010018388">
    <property type="protein sequence ID" value="KAK7067418.1"/>
    <property type="molecule type" value="Genomic_DNA"/>
</dbReference>
<feature type="non-terminal residue" evidence="2">
    <location>
        <position position="106"/>
    </location>
</feature>
<evidence type="ECO:0000313" key="3">
    <source>
        <dbReference type="Proteomes" id="UP001381693"/>
    </source>
</evidence>
<sequence>MIINIITVLAKAYDNSREKTREKKKGKYSSRSPKSFGEFHYPLEKNKSTRPEEAILQDIYLFGRKLTRQKNSKKWGIQCVLLGKAGAGVDTQLLGEEGFGDHLEER</sequence>
<keyword evidence="3" id="KW-1185">Reference proteome</keyword>
<organism evidence="2 3">
    <name type="scientific">Halocaridina rubra</name>
    <name type="common">Hawaiian red shrimp</name>
    <dbReference type="NCBI Taxonomy" id="373956"/>
    <lineage>
        <taxon>Eukaryota</taxon>
        <taxon>Metazoa</taxon>
        <taxon>Ecdysozoa</taxon>
        <taxon>Arthropoda</taxon>
        <taxon>Crustacea</taxon>
        <taxon>Multicrustacea</taxon>
        <taxon>Malacostraca</taxon>
        <taxon>Eumalacostraca</taxon>
        <taxon>Eucarida</taxon>
        <taxon>Decapoda</taxon>
        <taxon>Pleocyemata</taxon>
        <taxon>Caridea</taxon>
        <taxon>Atyoidea</taxon>
        <taxon>Atyidae</taxon>
        <taxon>Halocaridina</taxon>
    </lineage>
</organism>
<dbReference type="AlphaFoldDB" id="A0AAN8ZXF8"/>